<reference evidence="2" key="1">
    <citation type="submission" date="2021-02" db="EMBL/GenBank/DDBJ databases">
        <authorList>
            <person name="Nowell W R."/>
        </authorList>
    </citation>
    <scope>NUCLEOTIDE SEQUENCE</scope>
</reference>
<dbReference type="Proteomes" id="UP000682733">
    <property type="component" value="Unassembled WGS sequence"/>
</dbReference>
<accession>A0A8S2QYR7</accession>
<name>A0A8S2QYR7_9BILA</name>
<proteinExistence type="predicted"/>
<dbReference type="EMBL" id="CAJNOK010020691">
    <property type="protein sequence ID" value="CAF1320505.1"/>
    <property type="molecule type" value="Genomic_DNA"/>
</dbReference>
<evidence type="ECO:0000313" key="2">
    <source>
        <dbReference type="EMBL" id="CAF4130384.1"/>
    </source>
</evidence>
<dbReference type="AlphaFoldDB" id="A0A8S2QYR7"/>
<protein>
    <submittedName>
        <fullName evidence="2">Uncharacterized protein</fullName>
    </submittedName>
</protein>
<comment type="caution">
    <text evidence="2">The sequence shown here is derived from an EMBL/GenBank/DDBJ whole genome shotgun (WGS) entry which is preliminary data.</text>
</comment>
<organism evidence="2 3">
    <name type="scientific">Didymodactylos carnosus</name>
    <dbReference type="NCBI Taxonomy" id="1234261"/>
    <lineage>
        <taxon>Eukaryota</taxon>
        <taxon>Metazoa</taxon>
        <taxon>Spiralia</taxon>
        <taxon>Gnathifera</taxon>
        <taxon>Rotifera</taxon>
        <taxon>Eurotatoria</taxon>
        <taxon>Bdelloidea</taxon>
        <taxon>Philodinida</taxon>
        <taxon>Philodinidae</taxon>
        <taxon>Didymodactylos</taxon>
    </lineage>
</organism>
<sequence>MPKGHEFSVEVKAMMFKVICYVESEKSGAVIPVNERLVAMLGISAQSVKNLKHEMITQPTLDELIDESTESI</sequence>
<evidence type="ECO:0000313" key="1">
    <source>
        <dbReference type="EMBL" id="CAF1320505.1"/>
    </source>
</evidence>
<dbReference type="Proteomes" id="UP000677228">
    <property type="component" value="Unassembled WGS sequence"/>
</dbReference>
<gene>
    <name evidence="1" type="ORF">OVA965_LOCUS29413</name>
    <name evidence="2" type="ORF">TMI583_LOCUS30184</name>
</gene>
<evidence type="ECO:0000313" key="3">
    <source>
        <dbReference type="Proteomes" id="UP000682733"/>
    </source>
</evidence>
<dbReference type="EMBL" id="CAJOBA010042294">
    <property type="protein sequence ID" value="CAF4130384.1"/>
    <property type="molecule type" value="Genomic_DNA"/>
</dbReference>